<evidence type="ECO:0000313" key="7">
    <source>
        <dbReference type="EMBL" id="EDQ90563.1"/>
    </source>
</evidence>
<organism evidence="7 8">
    <name type="scientific">Monosiga brevicollis</name>
    <name type="common">Choanoflagellate</name>
    <dbReference type="NCBI Taxonomy" id="81824"/>
    <lineage>
        <taxon>Eukaryota</taxon>
        <taxon>Choanoflagellata</taxon>
        <taxon>Craspedida</taxon>
        <taxon>Salpingoecidae</taxon>
        <taxon>Monosiga</taxon>
    </lineage>
</organism>
<evidence type="ECO:0000313" key="8">
    <source>
        <dbReference type="Proteomes" id="UP000001357"/>
    </source>
</evidence>
<dbReference type="GeneID" id="5889713"/>
<dbReference type="GO" id="GO:0046872">
    <property type="term" value="F:metal ion binding"/>
    <property type="evidence" value="ECO:0007669"/>
    <property type="project" value="UniProtKB-KW"/>
</dbReference>
<feature type="domain" description="Sulfatase N-terminal" evidence="6">
    <location>
        <begin position="2"/>
        <end position="223"/>
    </location>
</feature>
<dbReference type="OMA" id="WRHAERI"/>
<dbReference type="PANTHER" id="PTHR10342:SF274">
    <property type="entry name" value="ARYLSULFATASE B"/>
    <property type="match status" value="1"/>
</dbReference>
<proteinExistence type="inferred from homology"/>
<dbReference type="GO" id="GO:0008484">
    <property type="term" value="F:sulfuric ester hydrolase activity"/>
    <property type="evidence" value="ECO:0007669"/>
    <property type="project" value="InterPro"/>
</dbReference>
<dbReference type="RefSeq" id="XP_001744614.1">
    <property type="nucleotide sequence ID" value="XM_001744562.1"/>
</dbReference>
<reference evidence="7 8" key="1">
    <citation type="journal article" date="2008" name="Nature">
        <title>The genome of the choanoflagellate Monosiga brevicollis and the origin of metazoans.</title>
        <authorList>
            <consortium name="JGI Sequencing"/>
            <person name="King N."/>
            <person name="Westbrook M.J."/>
            <person name="Young S.L."/>
            <person name="Kuo A."/>
            <person name="Abedin M."/>
            <person name="Chapman J."/>
            <person name="Fairclough S."/>
            <person name="Hellsten U."/>
            <person name="Isogai Y."/>
            <person name="Letunic I."/>
            <person name="Marr M."/>
            <person name="Pincus D."/>
            <person name="Putnam N."/>
            <person name="Rokas A."/>
            <person name="Wright K.J."/>
            <person name="Zuzow R."/>
            <person name="Dirks W."/>
            <person name="Good M."/>
            <person name="Goodstein D."/>
            <person name="Lemons D."/>
            <person name="Li W."/>
            <person name="Lyons J.B."/>
            <person name="Morris A."/>
            <person name="Nichols S."/>
            <person name="Richter D.J."/>
            <person name="Salamov A."/>
            <person name="Bork P."/>
            <person name="Lim W.A."/>
            <person name="Manning G."/>
            <person name="Miller W.T."/>
            <person name="McGinnis W."/>
            <person name="Shapiro H."/>
            <person name="Tjian R."/>
            <person name="Grigoriev I.V."/>
            <person name="Rokhsar D."/>
        </authorList>
    </citation>
    <scope>NUCLEOTIDE SEQUENCE [LARGE SCALE GENOMIC DNA]</scope>
    <source>
        <strain evidence="8">MX1 / ATCC 50154</strain>
    </source>
</reference>
<evidence type="ECO:0000256" key="1">
    <source>
        <dbReference type="ARBA" id="ARBA00008779"/>
    </source>
</evidence>
<keyword evidence="2" id="KW-0479">Metal-binding</keyword>
<protein>
    <submittedName>
        <fullName evidence="7">Arylsulfatase B</fullName>
    </submittedName>
</protein>
<dbReference type="EMBL" id="CH991547">
    <property type="protein sequence ID" value="EDQ90563.1"/>
    <property type="molecule type" value="Genomic_DNA"/>
</dbReference>
<dbReference type="SUPFAM" id="SSF53649">
    <property type="entry name" value="Alkaline phosphatase-like"/>
    <property type="match status" value="1"/>
</dbReference>
<evidence type="ECO:0000259" key="6">
    <source>
        <dbReference type="Pfam" id="PF00884"/>
    </source>
</evidence>
<evidence type="ECO:0000256" key="5">
    <source>
        <dbReference type="ARBA" id="ARBA00023180"/>
    </source>
</evidence>
<gene>
    <name evidence="7" type="primary">ASB</name>
    <name evidence="7" type="ORF">MONBRDRAFT_16099</name>
</gene>
<keyword evidence="4" id="KW-0106">Calcium</keyword>
<dbReference type="InParanoid" id="A9UVD7"/>
<dbReference type="InterPro" id="IPR017850">
    <property type="entry name" value="Alkaline_phosphatase_core_sf"/>
</dbReference>
<evidence type="ECO:0000256" key="3">
    <source>
        <dbReference type="ARBA" id="ARBA00022801"/>
    </source>
</evidence>
<dbReference type="InterPro" id="IPR000917">
    <property type="entry name" value="Sulfatase_N"/>
</dbReference>
<evidence type="ECO:0000256" key="4">
    <source>
        <dbReference type="ARBA" id="ARBA00022837"/>
    </source>
</evidence>
<keyword evidence="8" id="KW-1185">Reference proteome</keyword>
<dbReference type="Proteomes" id="UP000001357">
    <property type="component" value="Unassembled WGS sequence"/>
</dbReference>
<dbReference type="PROSITE" id="PS00149">
    <property type="entry name" value="SULFATASE_2"/>
    <property type="match status" value="1"/>
</dbReference>
<dbReference type="KEGG" id="mbr:MONBRDRAFT_16099"/>
<keyword evidence="5" id="KW-0325">Glycoprotein</keyword>
<dbReference type="STRING" id="81824.A9UVD7"/>
<keyword evidence="3" id="KW-0378">Hydrolase</keyword>
<evidence type="ECO:0000256" key="2">
    <source>
        <dbReference type="ARBA" id="ARBA00022723"/>
    </source>
</evidence>
<comment type="similarity">
    <text evidence="1">Belongs to the sulfatase family.</text>
</comment>
<dbReference type="InterPro" id="IPR024607">
    <property type="entry name" value="Sulfatase_CS"/>
</dbReference>
<accession>A9UVD7</accession>
<dbReference type="AlphaFoldDB" id="A9UVD7"/>
<dbReference type="PANTHER" id="PTHR10342">
    <property type="entry name" value="ARYLSULFATASE"/>
    <property type="match status" value="1"/>
</dbReference>
<sequence>MLPKKLKTAGYATHQVGKWHLGQTHVGNTPVGHGFDSSFGYLGGAEDHWNHTNGGCDCGTAFDMWNSTAPAYSVANDGIYGDEHFWRHAERIIEAHDPAQPLFMYIALQTMHAPQEVPSAYSTLYNGTENFNVEQGMATFADEVYGNVTAALKAKGMWDNLLLVLILVVDEKVSGSMANNYPLRGGKRTAWEGGMRVNSFVQGGLLPQAALGTEKHGYIHVADW</sequence>
<dbReference type="Pfam" id="PF00884">
    <property type="entry name" value="Sulfatase"/>
    <property type="match status" value="1"/>
</dbReference>
<dbReference type="eggNOG" id="KOG3867">
    <property type="taxonomic scope" value="Eukaryota"/>
</dbReference>
<dbReference type="Gene3D" id="3.40.720.10">
    <property type="entry name" value="Alkaline Phosphatase, subunit A"/>
    <property type="match status" value="1"/>
</dbReference>
<dbReference type="InterPro" id="IPR047115">
    <property type="entry name" value="ARSB"/>
</dbReference>
<name>A9UVD7_MONBE</name>